<dbReference type="RefSeq" id="WP_154545852.1">
    <property type="nucleotide sequence ID" value="NZ_VULO01000011.1"/>
</dbReference>
<protein>
    <submittedName>
        <fullName evidence="2">NrdH-redoxin</fullName>
    </submittedName>
</protein>
<reference evidence="2 3" key="1">
    <citation type="submission" date="2019-08" db="EMBL/GenBank/DDBJ databases">
        <title>In-depth cultivation of the pig gut microbiome towards novel bacterial diversity and tailored functional studies.</title>
        <authorList>
            <person name="Wylensek D."/>
            <person name="Hitch T.C.A."/>
            <person name="Clavel T."/>
        </authorList>
    </citation>
    <scope>NUCLEOTIDE SEQUENCE [LARGE SCALE GENOMIC DNA]</scope>
    <source>
        <strain evidence="2 3">WB03_NA08</strain>
    </source>
</reference>
<comment type="caution">
    <text evidence="2">The sequence shown here is derived from an EMBL/GenBank/DDBJ whole genome shotgun (WGS) entry which is preliminary data.</text>
</comment>
<dbReference type="Pfam" id="PF00462">
    <property type="entry name" value="Glutaredoxin"/>
    <property type="match status" value="1"/>
</dbReference>
<name>A0A6N7W6V2_9ACTO</name>
<evidence type="ECO:0000313" key="2">
    <source>
        <dbReference type="EMBL" id="MSS84995.1"/>
    </source>
</evidence>
<dbReference type="EMBL" id="VULO01000011">
    <property type="protein sequence ID" value="MSS84995.1"/>
    <property type="molecule type" value="Genomic_DNA"/>
</dbReference>
<dbReference type="PROSITE" id="PS51354">
    <property type="entry name" value="GLUTAREDOXIN_2"/>
    <property type="match status" value="1"/>
</dbReference>
<evidence type="ECO:0000259" key="1">
    <source>
        <dbReference type="Pfam" id="PF00462"/>
    </source>
</evidence>
<proteinExistence type="predicted"/>
<dbReference type="InterPro" id="IPR036249">
    <property type="entry name" value="Thioredoxin-like_sf"/>
</dbReference>
<sequence>MTITVYTKDRCVQCDATKRWLAQNNINYTELHAPDWTRELKKLGHQSAPVITITTPTGIIEDHWSGHRPDRLKTLKKGVHA</sequence>
<evidence type="ECO:0000313" key="3">
    <source>
        <dbReference type="Proteomes" id="UP000470875"/>
    </source>
</evidence>
<feature type="domain" description="Glutaredoxin" evidence="1">
    <location>
        <begin position="3"/>
        <end position="53"/>
    </location>
</feature>
<keyword evidence="3" id="KW-1185">Reference proteome</keyword>
<organism evidence="2 3">
    <name type="scientific">Scrofimicrobium canadense</name>
    <dbReference type="NCBI Taxonomy" id="2652290"/>
    <lineage>
        <taxon>Bacteria</taxon>
        <taxon>Bacillati</taxon>
        <taxon>Actinomycetota</taxon>
        <taxon>Actinomycetes</taxon>
        <taxon>Actinomycetales</taxon>
        <taxon>Actinomycetaceae</taxon>
        <taxon>Scrofimicrobium</taxon>
    </lineage>
</organism>
<dbReference type="AlphaFoldDB" id="A0A6N7W6V2"/>
<accession>A0A6N7W6V2</accession>
<dbReference type="SUPFAM" id="SSF52833">
    <property type="entry name" value="Thioredoxin-like"/>
    <property type="match status" value="1"/>
</dbReference>
<dbReference type="Gene3D" id="3.40.30.10">
    <property type="entry name" value="Glutaredoxin"/>
    <property type="match status" value="1"/>
</dbReference>
<dbReference type="CDD" id="cd02976">
    <property type="entry name" value="NrdH"/>
    <property type="match status" value="1"/>
</dbReference>
<gene>
    <name evidence="2" type="ORF">FYJ24_09505</name>
</gene>
<dbReference type="Proteomes" id="UP000470875">
    <property type="component" value="Unassembled WGS sequence"/>
</dbReference>
<dbReference type="InterPro" id="IPR002109">
    <property type="entry name" value="Glutaredoxin"/>
</dbReference>